<dbReference type="InterPro" id="IPR026444">
    <property type="entry name" value="Secre_tail"/>
</dbReference>
<dbReference type="InterPro" id="IPR035986">
    <property type="entry name" value="PKD_dom_sf"/>
</dbReference>
<dbReference type="Pfam" id="PF05572">
    <property type="entry name" value="Peptidase_M43"/>
    <property type="match status" value="1"/>
</dbReference>
<keyword evidence="8" id="KW-1015">Disulfide bond</keyword>
<gene>
    <name evidence="13" type="ORF">E1163_25460</name>
</gene>
<comment type="similarity">
    <text evidence="1">Belongs to the peptidase M43B family.</text>
</comment>
<dbReference type="CDD" id="cd00063">
    <property type="entry name" value="FN3"/>
    <property type="match status" value="1"/>
</dbReference>
<evidence type="ECO:0000256" key="1">
    <source>
        <dbReference type="ARBA" id="ARBA00008721"/>
    </source>
</evidence>
<evidence type="ECO:0000256" key="7">
    <source>
        <dbReference type="ARBA" id="ARBA00023049"/>
    </source>
</evidence>
<dbReference type="SMART" id="SM00089">
    <property type="entry name" value="PKD"/>
    <property type="match status" value="1"/>
</dbReference>
<comment type="caution">
    <text evidence="13">The sequence shown here is derived from an EMBL/GenBank/DDBJ whole genome shotgun (WGS) entry which is preliminary data.</text>
</comment>
<evidence type="ECO:0000256" key="8">
    <source>
        <dbReference type="ARBA" id="ARBA00023157"/>
    </source>
</evidence>
<feature type="domain" description="Fibronectin type-III" evidence="12">
    <location>
        <begin position="833"/>
        <end position="921"/>
    </location>
</feature>
<dbReference type="Pfam" id="PF18911">
    <property type="entry name" value="PKD_4"/>
    <property type="match status" value="1"/>
</dbReference>
<evidence type="ECO:0000259" key="12">
    <source>
        <dbReference type="PROSITE" id="PS50853"/>
    </source>
</evidence>
<dbReference type="Pfam" id="PF20009">
    <property type="entry name" value="GEVED"/>
    <property type="match status" value="2"/>
</dbReference>
<protein>
    <submittedName>
        <fullName evidence="13">PKD domain-containing protein</fullName>
    </submittedName>
</protein>
<dbReference type="SMART" id="SM00060">
    <property type="entry name" value="FN3"/>
    <property type="match status" value="1"/>
</dbReference>
<dbReference type="PROSITE" id="PS50093">
    <property type="entry name" value="PKD"/>
    <property type="match status" value="1"/>
</dbReference>
<accession>A0ABW9RX44</accession>
<feature type="compositionally biased region" description="Polar residues" evidence="9">
    <location>
        <begin position="616"/>
        <end position="633"/>
    </location>
</feature>
<keyword evidence="7" id="KW-0482">Metalloprotease</keyword>
<keyword evidence="14" id="KW-1185">Reference proteome</keyword>
<evidence type="ECO:0000256" key="5">
    <source>
        <dbReference type="ARBA" id="ARBA00022801"/>
    </source>
</evidence>
<dbReference type="InterPro" id="IPR003961">
    <property type="entry name" value="FN3_dom"/>
</dbReference>
<evidence type="ECO:0000259" key="11">
    <source>
        <dbReference type="PROSITE" id="PS50093"/>
    </source>
</evidence>
<evidence type="ECO:0000256" key="4">
    <source>
        <dbReference type="ARBA" id="ARBA00022729"/>
    </source>
</evidence>
<evidence type="ECO:0000256" key="9">
    <source>
        <dbReference type="SAM" id="MobiDB-lite"/>
    </source>
</evidence>
<proteinExistence type="inferred from homology"/>
<name>A0ABW9RX44_9BACT</name>
<dbReference type="InterPro" id="IPR036116">
    <property type="entry name" value="FN3_sf"/>
</dbReference>
<dbReference type="PANTHER" id="PTHR47466">
    <property type="match status" value="1"/>
</dbReference>
<keyword evidence="5" id="KW-0378">Hydrolase</keyword>
<dbReference type="PANTHER" id="PTHR47466:SF1">
    <property type="entry name" value="METALLOPROTEASE MEP1 (AFU_ORTHOLOGUE AFUA_1G07730)-RELATED"/>
    <property type="match status" value="1"/>
</dbReference>
<dbReference type="InterPro" id="IPR013783">
    <property type="entry name" value="Ig-like_fold"/>
</dbReference>
<evidence type="ECO:0000256" key="6">
    <source>
        <dbReference type="ARBA" id="ARBA00022833"/>
    </source>
</evidence>
<keyword evidence="4 10" id="KW-0732">Signal</keyword>
<dbReference type="InterPro" id="IPR008754">
    <property type="entry name" value="Peptidase_M43"/>
</dbReference>
<dbReference type="Gene3D" id="3.40.390.10">
    <property type="entry name" value="Collagenase (Catalytic Domain)"/>
    <property type="match status" value="1"/>
</dbReference>
<feature type="region of interest" description="Disordered" evidence="9">
    <location>
        <begin position="616"/>
        <end position="648"/>
    </location>
</feature>
<evidence type="ECO:0000256" key="3">
    <source>
        <dbReference type="ARBA" id="ARBA00022723"/>
    </source>
</evidence>
<keyword evidence="6" id="KW-0862">Zinc</keyword>
<dbReference type="InterPro" id="IPR024079">
    <property type="entry name" value="MetalloPept_cat_dom_sf"/>
</dbReference>
<dbReference type="Gene3D" id="2.60.40.10">
    <property type="entry name" value="Immunoglobulins"/>
    <property type="match status" value="2"/>
</dbReference>
<feature type="domain" description="PKD" evidence="11">
    <location>
        <begin position="601"/>
        <end position="686"/>
    </location>
</feature>
<dbReference type="NCBIfam" id="TIGR04183">
    <property type="entry name" value="Por_Secre_tail"/>
    <property type="match status" value="1"/>
</dbReference>
<organism evidence="13 14">
    <name type="scientific">Fulvivirga kasyanovii</name>
    <dbReference type="NCBI Taxonomy" id="396812"/>
    <lineage>
        <taxon>Bacteria</taxon>
        <taxon>Pseudomonadati</taxon>
        <taxon>Bacteroidota</taxon>
        <taxon>Cytophagia</taxon>
        <taxon>Cytophagales</taxon>
        <taxon>Fulvivirgaceae</taxon>
        <taxon>Fulvivirga</taxon>
    </lineage>
</organism>
<feature type="signal peptide" evidence="10">
    <location>
        <begin position="1"/>
        <end position="19"/>
    </location>
</feature>
<keyword evidence="3" id="KW-0479">Metal-binding</keyword>
<sequence>MRQTLLLLLSFCIILSVHGQGDRPVCQTDQQMKVLYQKHPESRKEAQEFEQLMHKRKLNQASGKVTASGYTIPVVFHIFGSDFAGKTVDDNTIITALEKVNEDFNGLNDDYNTVSALFSGLRSTLDIEFKLAKIDPNGNPTTGINYYPERSGFGNGGGYDSQIQQYAWDNYMYMNVYIMLDLYADGTYNNSGVAWYPDTWMSDNNLARVVYNGRYLYGNTDKEFASVLTHEFGHWLNLAHTFDNECNAPGDNVDDTPATTANSGTCNVTTEMCPGAGIPNGENYMDYSSCYKMFTQGQIARMTAALDHASRQPLWQQSNLEATGVNNASQPILLYSVSQLNESDNNNGGIEGSATISAKNGAAFATTGILTQGTHYTASNVPAGLSLSINVESSTSAQMSFTGSASAHASSNSVTDISITFLDPAIAGGASSIQNPTYSGFALYFQDPYTIVYNDITDITANSSATWTYFTVEYGDGAYGSWYDAGKLRLETYTKPLVCEGSTRNISLLTSGTPIGTGNNWVDGGAYPDEHDLRSSSYTAWDGQTGYVGFRFSSPEGKKLHGWMKVSVNASGNAFTVYEYAYYTKPEGTIIAGSTTTNPAPVAAFTASATSLTPGESITYSDQSTGSPDSWSWSFPGGTPATSTEQNPTVTYNTAGTYNVALTVTNANGSDTKTATNLITVDGGSTTYCSSSGDDASYEHIANVAIGDFSNPTGASTYSDYTGLTINLVKGSNSLTLTPGFSGSAYNEYFRVWIDFNQDGDFDDAGELAFDAGSALSSAVSGSITVPASASEGTTRLRVSMRYRSAPQACGSIVYGEVEDYTASIGDAITINAPGNLTASGASTSVSLNWTDNSDNEESFEIERSADGTNFSPVTSVATNTTSYSDTGLSPNTTYTYRVRAKKGSAYSAYSNSSSATTSSGAEYCSVTNGNPSGQYITRVSIGSIDNSSSFDTNGYSDYTAQSTNISSSETLTITPHNTWPGTAAKAWVDWNKDGDFDDANEEVLSASGAAGPYSATISVPSGVSGSVRLRVRVAYSATPTPCEDLYFSEVEDYTLNTGSSAGPTRSGAGIDFEKEVSLFPNPSREGKFSIKYPEYEGDLEITVLSLQGVTIHQEVIPQHAANIGMISIQLNQNVRGTYLVRVKNNSSSVVRKIQFQ</sequence>
<dbReference type="EMBL" id="SMLW01000660">
    <property type="protein sequence ID" value="MTI28330.1"/>
    <property type="molecule type" value="Genomic_DNA"/>
</dbReference>
<dbReference type="CDD" id="cd00146">
    <property type="entry name" value="PKD"/>
    <property type="match status" value="1"/>
</dbReference>
<dbReference type="InterPro" id="IPR022409">
    <property type="entry name" value="PKD/Chitinase_dom"/>
</dbReference>
<dbReference type="InterPro" id="IPR045474">
    <property type="entry name" value="GEVED"/>
</dbReference>
<dbReference type="SUPFAM" id="SSF55486">
    <property type="entry name" value="Metalloproteases ('zincins'), catalytic domain"/>
    <property type="match status" value="1"/>
</dbReference>
<dbReference type="RefSeq" id="WP_155175748.1">
    <property type="nucleotide sequence ID" value="NZ_BAAAFL010000027.1"/>
</dbReference>
<dbReference type="Pfam" id="PF00041">
    <property type="entry name" value="fn3"/>
    <property type="match status" value="1"/>
</dbReference>
<dbReference type="Proteomes" id="UP000798808">
    <property type="component" value="Unassembled WGS sequence"/>
</dbReference>
<evidence type="ECO:0000256" key="2">
    <source>
        <dbReference type="ARBA" id="ARBA00022670"/>
    </source>
</evidence>
<dbReference type="PROSITE" id="PS50853">
    <property type="entry name" value="FN3"/>
    <property type="match status" value="1"/>
</dbReference>
<dbReference type="InterPro" id="IPR000601">
    <property type="entry name" value="PKD_dom"/>
</dbReference>
<dbReference type="SUPFAM" id="SSF49265">
    <property type="entry name" value="Fibronectin type III"/>
    <property type="match status" value="1"/>
</dbReference>
<evidence type="ECO:0000256" key="10">
    <source>
        <dbReference type="SAM" id="SignalP"/>
    </source>
</evidence>
<keyword evidence="2" id="KW-0645">Protease</keyword>
<evidence type="ECO:0000313" key="13">
    <source>
        <dbReference type="EMBL" id="MTI28330.1"/>
    </source>
</evidence>
<dbReference type="SUPFAM" id="SSF49299">
    <property type="entry name" value="PKD domain"/>
    <property type="match status" value="1"/>
</dbReference>
<evidence type="ECO:0000313" key="14">
    <source>
        <dbReference type="Proteomes" id="UP000798808"/>
    </source>
</evidence>
<feature type="chain" id="PRO_5045381525" evidence="10">
    <location>
        <begin position="20"/>
        <end position="1157"/>
    </location>
</feature>
<reference evidence="13 14" key="1">
    <citation type="submission" date="2019-02" db="EMBL/GenBank/DDBJ databases">
        <authorList>
            <person name="Goldberg S.R."/>
            <person name="Haltli B.A."/>
            <person name="Correa H."/>
            <person name="Russell K.G."/>
        </authorList>
    </citation>
    <scope>NUCLEOTIDE SEQUENCE [LARGE SCALE GENOMIC DNA]</scope>
    <source>
        <strain evidence="13 14">JCM 16186</strain>
    </source>
</reference>